<dbReference type="AlphaFoldDB" id="A0A814EWU7"/>
<feature type="transmembrane region" description="Helical" evidence="8">
    <location>
        <begin position="175"/>
        <end position="200"/>
    </location>
</feature>
<feature type="transmembrane region" description="Helical" evidence="8">
    <location>
        <begin position="221"/>
        <end position="244"/>
    </location>
</feature>
<dbReference type="SUPFAM" id="SSF81321">
    <property type="entry name" value="Family A G protein-coupled receptor-like"/>
    <property type="match status" value="1"/>
</dbReference>
<feature type="transmembrane region" description="Helical" evidence="8">
    <location>
        <begin position="47"/>
        <end position="70"/>
    </location>
</feature>
<protein>
    <recommendedName>
        <fullName evidence="9">G-protein coupled receptors family 1 profile domain-containing protein</fullName>
    </recommendedName>
</protein>
<feature type="transmembrane region" description="Helical" evidence="8">
    <location>
        <begin position="264"/>
        <end position="284"/>
    </location>
</feature>
<feature type="transmembrane region" description="Helical" evidence="8">
    <location>
        <begin position="12"/>
        <end position="35"/>
    </location>
</feature>
<evidence type="ECO:0000256" key="4">
    <source>
        <dbReference type="ARBA" id="ARBA00023040"/>
    </source>
</evidence>
<proteinExistence type="predicted"/>
<feature type="domain" description="G-protein coupled receptors family 1 profile" evidence="9">
    <location>
        <begin position="26"/>
        <end position="283"/>
    </location>
</feature>
<evidence type="ECO:0000313" key="12">
    <source>
        <dbReference type="Proteomes" id="UP000663828"/>
    </source>
</evidence>
<evidence type="ECO:0000256" key="5">
    <source>
        <dbReference type="ARBA" id="ARBA00023136"/>
    </source>
</evidence>
<dbReference type="PANTHER" id="PTHR24243">
    <property type="entry name" value="G-PROTEIN COUPLED RECEPTOR"/>
    <property type="match status" value="1"/>
</dbReference>
<dbReference type="PANTHER" id="PTHR24243:SF230">
    <property type="entry name" value="G-PROTEIN COUPLED RECEPTORS FAMILY 1 PROFILE DOMAIN-CONTAINING PROTEIN"/>
    <property type="match status" value="1"/>
</dbReference>
<evidence type="ECO:0000256" key="7">
    <source>
        <dbReference type="ARBA" id="ARBA00023224"/>
    </source>
</evidence>
<sequence length="320" mass="37450">MGSLTLISQQIVLYWSSITLITGVFGGIINCIVFLSLKTFRQNSCVFYLTVMSFFNIGQLLMSVFSRIMISGFDIDWTQTSLFYCKFRQMFLHLCSLMSFSCMCLATVDQFMVTSVRRRWQLFCNIKLARWLSFILTLFWILHEIPALVYSDHVVKASNKISCSNVNLIYQQYVAYVYVLLLTGIIPIIINILFGSLAYYNVRQIPYRAVPIVRRELDKQLTSMVLVQVVYNVIVVVPFIVVVILMQSTNLSRDSDTAEAFNFAYTIVGNLFYMYFVGPFYIYICTSKRFRQQFLYVICHRYYQENQQRIVIMQQIVPYL</sequence>
<keyword evidence="7" id="KW-0807">Transducer</keyword>
<comment type="subcellular location">
    <subcellularLocation>
        <location evidence="1">Membrane</location>
        <topology evidence="1">Multi-pass membrane protein</topology>
    </subcellularLocation>
</comment>
<dbReference type="InterPro" id="IPR017452">
    <property type="entry name" value="GPCR_Rhodpsn_7TM"/>
</dbReference>
<evidence type="ECO:0000313" key="11">
    <source>
        <dbReference type="EMBL" id="CAF0974900.1"/>
    </source>
</evidence>
<dbReference type="Proteomes" id="UP000663852">
    <property type="component" value="Unassembled WGS sequence"/>
</dbReference>
<evidence type="ECO:0000256" key="1">
    <source>
        <dbReference type="ARBA" id="ARBA00004141"/>
    </source>
</evidence>
<keyword evidence="6" id="KW-0675">Receptor</keyword>
<evidence type="ECO:0000256" key="8">
    <source>
        <dbReference type="SAM" id="Phobius"/>
    </source>
</evidence>
<evidence type="ECO:0000313" key="13">
    <source>
        <dbReference type="Proteomes" id="UP000663852"/>
    </source>
</evidence>
<dbReference type="PROSITE" id="PS50262">
    <property type="entry name" value="G_PROTEIN_RECEP_F1_2"/>
    <property type="match status" value="1"/>
</dbReference>
<evidence type="ECO:0000259" key="9">
    <source>
        <dbReference type="PROSITE" id="PS50262"/>
    </source>
</evidence>
<dbReference type="EMBL" id="CAJNOR010000607">
    <property type="protein sequence ID" value="CAF0960757.1"/>
    <property type="molecule type" value="Genomic_DNA"/>
</dbReference>
<feature type="transmembrane region" description="Helical" evidence="8">
    <location>
        <begin position="128"/>
        <end position="150"/>
    </location>
</feature>
<keyword evidence="4" id="KW-0297">G-protein coupled receptor</keyword>
<dbReference type="Gene3D" id="1.20.1070.10">
    <property type="entry name" value="Rhodopsin 7-helix transmembrane proteins"/>
    <property type="match status" value="1"/>
</dbReference>
<evidence type="ECO:0000256" key="3">
    <source>
        <dbReference type="ARBA" id="ARBA00022989"/>
    </source>
</evidence>
<dbReference type="EMBL" id="CAJNOJ010000054">
    <property type="protein sequence ID" value="CAF0974900.1"/>
    <property type="molecule type" value="Genomic_DNA"/>
</dbReference>
<organism evidence="11 13">
    <name type="scientific">Adineta ricciae</name>
    <name type="common">Rotifer</name>
    <dbReference type="NCBI Taxonomy" id="249248"/>
    <lineage>
        <taxon>Eukaryota</taxon>
        <taxon>Metazoa</taxon>
        <taxon>Spiralia</taxon>
        <taxon>Gnathifera</taxon>
        <taxon>Rotifera</taxon>
        <taxon>Eurotatoria</taxon>
        <taxon>Bdelloidea</taxon>
        <taxon>Adinetida</taxon>
        <taxon>Adinetidae</taxon>
        <taxon>Adineta</taxon>
    </lineage>
</organism>
<dbReference type="GO" id="GO:0004930">
    <property type="term" value="F:G protein-coupled receptor activity"/>
    <property type="evidence" value="ECO:0007669"/>
    <property type="project" value="UniProtKB-KW"/>
</dbReference>
<gene>
    <name evidence="11" type="ORF">EDS130_LOCUS13562</name>
    <name evidence="10" type="ORF">XAT740_LOCUS11166</name>
</gene>
<name>A0A814EWU7_ADIRI</name>
<keyword evidence="12" id="KW-1185">Reference proteome</keyword>
<keyword evidence="5 8" id="KW-0472">Membrane</keyword>
<reference evidence="11" key="1">
    <citation type="submission" date="2021-02" db="EMBL/GenBank/DDBJ databases">
        <authorList>
            <person name="Nowell W R."/>
        </authorList>
    </citation>
    <scope>NUCLEOTIDE SEQUENCE</scope>
</reference>
<evidence type="ECO:0000313" key="10">
    <source>
        <dbReference type="EMBL" id="CAF0960757.1"/>
    </source>
</evidence>
<dbReference type="GO" id="GO:0005886">
    <property type="term" value="C:plasma membrane"/>
    <property type="evidence" value="ECO:0007669"/>
    <property type="project" value="TreeGrafter"/>
</dbReference>
<evidence type="ECO:0000256" key="6">
    <source>
        <dbReference type="ARBA" id="ARBA00023170"/>
    </source>
</evidence>
<evidence type="ECO:0000256" key="2">
    <source>
        <dbReference type="ARBA" id="ARBA00022692"/>
    </source>
</evidence>
<feature type="transmembrane region" description="Helical" evidence="8">
    <location>
        <begin position="90"/>
        <end position="108"/>
    </location>
</feature>
<dbReference type="Proteomes" id="UP000663828">
    <property type="component" value="Unassembled WGS sequence"/>
</dbReference>
<comment type="caution">
    <text evidence="11">The sequence shown here is derived from an EMBL/GenBank/DDBJ whole genome shotgun (WGS) entry which is preliminary data.</text>
</comment>
<keyword evidence="2 8" id="KW-0812">Transmembrane</keyword>
<accession>A0A814EWU7</accession>
<keyword evidence="3 8" id="KW-1133">Transmembrane helix</keyword>